<keyword evidence="1" id="KW-1133">Transmembrane helix</keyword>
<dbReference type="VEuPathDB" id="PiroplasmaDB:BBBOND_0303120"/>
<name>A0A061D795_BABBI</name>
<reference evidence="3" key="1">
    <citation type="journal article" date="2014" name="Nucleic Acids Res.">
        <title>The evolutionary dynamics of variant antigen genes in Babesia reveal a history of genomic innovation underlying host-parasite interaction.</title>
        <authorList>
            <person name="Jackson A.P."/>
            <person name="Otto T.D."/>
            <person name="Darby A."/>
            <person name="Ramaprasad A."/>
            <person name="Xia D."/>
            <person name="Echaide I.E."/>
            <person name="Farber M."/>
            <person name="Gahlot S."/>
            <person name="Gamble J."/>
            <person name="Gupta D."/>
            <person name="Gupta Y."/>
            <person name="Jackson L."/>
            <person name="Malandrin L."/>
            <person name="Malas T.B."/>
            <person name="Moussa E."/>
            <person name="Nair M."/>
            <person name="Reid A.J."/>
            <person name="Sanders M."/>
            <person name="Sharma J."/>
            <person name="Tracey A."/>
            <person name="Quail M.A."/>
            <person name="Weir W."/>
            <person name="Wastling J.M."/>
            <person name="Hall N."/>
            <person name="Willadsen P."/>
            <person name="Lingelbach K."/>
            <person name="Shiels B."/>
            <person name="Tait A."/>
            <person name="Berriman M."/>
            <person name="Allred D.R."/>
            <person name="Pain A."/>
        </authorList>
    </citation>
    <scope>NUCLEOTIDE SEQUENCE [LARGE SCALE GENOMIC DNA]</scope>
    <source>
        <strain evidence="3">Bond</strain>
    </source>
</reference>
<proteinExistence type="predicted"/>
<dbReference type="RefSeq" id="XP_012768594.1">
    <property type="nucleotide sequence ID" value="XM_012913140.1"/>
</dbReference>
<gene>
    <name evidence="2" type="ORF">BBBOND_0303120</name>
</gene>
<evidence type="ECO:0000313" key="3">
    <source>
        <dbReference type="Proteomes" id="UP000033188"/>
    </source>
</evidence>
<organism evidence="2 3">
    <name type="scientific">Babesia bigemina</name>
    <dbReference type="NCBI Taxonomy" id="5866"/>
    <lineage>
        <taxon>Eukaryota</taxon>
        <taxon>Sar</taxon>
        <taxon>Alveolata</taxon>
        <taxon>Apicomplexa</taxon>
        <taxon>Aconoidasida</taxon>
        <taxon>Piroplasmida</taxon>
        <taxon>Babesiidae</taxon>
        <taxon>Babesia</taxon>
    </lineage>
</organism>
<sequence>MKAILTSENLERAMRSDAGQKVIDGVILAIMWHIWLTYFVPLILAKGFCVSLVFSVYYFGWLGRFRARFFRGLTLFLEIVLYCVWKLCKALAALLKSLYSNGNSEGYGMLRGYGYNPLVFDANDIR</sequence>
<dbReference type="AlphaFoldDB" id="A0A061D795"/>
<keyword evidence="1" id="KW-0812">Transmembrane</keyword>
<dbReference type="Proteomes" id="UP000033188">
    <property type="component" value="Chromosome 3"/>
</dbReference>
<feature type="transmembrane region" description="Helical" evidence="1">
    <location>
        <begin position="44"/>
        <end position="63"/>
    </location>
</feature>
<keyword evidence="1" id="KW-0472">Membrane</keyword>
<accession>A0A061D795</accession>
<protein>
    <submittedName>
        <fullName evidence="2">Uncharacterized protein</fullName>
    </submittedName>
</protein>
<feature type="transmembrane region" description="Helical" evidence="1">
    <location>
        <begin position="75"/>
        <end position="95"/>
    </location>
</feature>
<keyword evidence="3" id="KW-1185">Reference proteome</keyword>
<dbReference type="OrthoDB" id="10410846at2759"/>
<evidence type="ECO:0000313" key="2">
    <source>
        <dbReference type="EMBL" id="CDR96408.1"/>
    </source>
</evidence>
<evidence type="ECO:0000256" key="1">
    <source>
        <dbReference type="SAM" id="Phobius"/>
    </source>
</evidence>
<dbReference type="GeneID" id="24564949"/>
<dbReference type="EMBL" id="LK391709">
    <property type="protein sequence ID" value="CDR96408.1"/>
    <property type="molecule type" value="Genomic_DNA"/>
</dbReference>
<dbReference type="KEGG" id="bbig:BBBOND_0303120"/>